<dbReference type="PROSITE" id="PS50045">
    <property type="entry name" value="SIGMA54_INTERACT_4"/>
    <property type="match status" value="1"/>
</dbReference>
<reference evidence="8" key="1">
    <citation type="submission" date="2021-03" db="EMBL/GenBank/DDBJ databases">
        <authorList>
            <person name="Wang G."/>
        </authorList>
    </citation>
    <scope>NUCLEOTIDE SEQUENCE</scope>
    <source>
        <strain evidence="8">KCTC 12899</strain>
    </source>
</reference>
<keyword evidence="3" id="KW-0805">Transcription regulation</keyword>
<dbReference type="PROSITE" id="PS00675">
    <property type="entry name" value="SIGMA54_INTERACT_1"/>
    <property type="match status" value="1"/>
</dbReference>
<dbReference type="InterPro" id="IPR025943">
    <property type="entry name" value="Sigma_54_int_dom_ATP-bd_2"/>
</dbReference>
<organism evidence="8 9">
    <name type="scientific">Acanthopleuribacter pedis</name>
    <dbReference type="NCBI Taxonomy" id="442870"/>
    <lineage>
        <taxon>Bacteria</taxon>
        <taxon>Pseudomonadati</taxon>
        <taxon>Acidobacteriota</taxon>
        <taxon>Holophagae</taxon>
        <taxon>Acanthopleuribacterales</taxon>
        <taxon>Acanthopleuribacteraceae</taxon>
        <taxon>Acanthopleuribacter</taxon>
    </lineage>
</organism>
<dbReference type="PANTHER" id="PTHR32071:SF117">
    <property type="entry name" value="PTS-DEPENDENT DIHYDROXYACETONE KINASE OPERON REGULATORY PROTEIN-RELATED"/>
    <property type="match status" value="1"/>
</dbReference>
<dbReference type="SUPFAM" id="SSF52540">
    <property type="entry name" value="P-loop containing nucleoside triphosphate hydrolases"/>
    <property type="match status" value="1"/>
</dbReference>
<dbReference type="GO" id="GO:0006355">
    <property type="term" value="P:regulation of DNA-templated transcription"/>
    <property type="evidence" value="ECO:0007669"/>
    <property type="project" value="InterPro"/>
</dbReference>
<dbReference type="EMBL" id="JAFREP010000043">
    <property type="protein sequence ID" value="MBO1322807.1"/>
    <property type="molecule type" value="Genomic_DNA"/>
</dbReference>
<dbReference type="InterPro" id="IPR003593">
    <property type="entry name" value="AAA+_ATPase"/>
</dbReference>
<evidence type="ECO:0000256" key="4">
    <source>
        <dbReference type="ARBA" id="ARBA00023125"/>
    </source>
</evidence>
<dbReference type="InterPro" id="IPR058031">
    <property type="entry name" value="AAA_lid_NorR"/>
</dbReference>
<dbReference type="SMART" id="SM00382">
    <property type="entry name" value="AAA"/>
    <property type="match status" value="1"/>
</dbReference>
<feature type="domain" description="Sigma-54 factor interaction" evidence="7">
    <location>
        <begin position="200"/>
        <end position="430"/>
    </location>
</feature>
<dbReference type="InterPro" id="IPR025662">
    <property type="entry name" value="Sigma_54_int_dom_ATP-bd_1"/>
</dbReference>
<dbReference type="Pfam" id="PF00158">
    <property type="entry name" value="Sigma54_activat"/>
    <property type="match status" value="1"/>
</dbReference>
<keyword evidence="9" id="KW-1185">Reference proteome</keyword>
<dbReference type="InterPro" id="IPR029016">
    <property type="entry name" value="GAF-like_dom_sf"/>
</dbReference>
<dbReference type="InterPro" id="IPR025944">
    <property type="entry name" value="Sigma_54_int_dom_CS"/>
</dbReference>
<keyword evidence="1" id="KW-0547">Nucleotide-binding</keyword>
<evidence type="ECO:0000313" key="9">
    <source>
        <dbReference type="Proteomes" id="UP000664417"/>
    </source>
</evidence>
<protein>
    <submittedName>
        <fullName evidence="8">Sigma-54-dependent Fis family transcriptional regulator</fullName>
    </submittedName>
</protein>
<evidence type="ECO:0000256" key="5">
    <source>
        <dbReference type="ARBA" id="ARBA00023159"/>
    </source>
</evidence>
<keyword evidence="2" id="KW-0067">ATP-binding</keyword>
<dbReference type="FunFam" id="3.40.50.300:FF:000006">
    <property type="entry name" value="DNA-binding transcriptional regulator NtrC"/>
    <property type="match status" value="1"/>
</dbReference>
<sequence length="513" mass="57925">MISDQERLAFLEKATNAICSHVYVTQALQSCVQLLHQFMPAQRMYLDLFENDFGTVRTVATATRDTAKRLDKPVPMSPEQRREILGFRNQHQTDHVFWFDDASQDPLCRRMLQSLGARVDVSLIGTYPIYNGQPIGAVVLIAPGFAPYQAHHRERFKMLQNLFGILIHNAKQFRELLQLRDLLAEENQYLKREIASDHDLIGADAGLSKTMRKADQVAAHDSPVLILGETGVGKDLVAHYIHRTSARCDGPFITMNCGAIHESLIDSELFGHEKGAFTGALTKKRGRFERAQGGTLFLDEVGELSQAAQVRLLRVIQNKEIERIGGVAPIKIDVRIIAATHRDLHQMVQTQQFRQDLWFRLNVFPLRVPPLRERREDIPALVAYFMDRLRKRLKIIEMPHFKPNAFDLLLAYAWPGNVRELANVIERGLILAEQGEIDLGPILPEADARVPAQPQTAKQRCSLETVMKNHIRSVLEQVGGRIEGSQGAAAILAMHPSTLRSKIKKLGITYNKP</sequence>
<dbReference type="RefSeq" id="WP_207862778.1">
    <property type="nucleotide sequence ID" value="NZ_JAFREP010000043.1"/>
</dbReference>
<proteinExistence type="predicted"/>
<dbReference type="Gene3D" id="1.10.10.60">
    <property type="entry name" value="Homeodomain-like"/>
    <property type="match status" value="1"/>
</dbReference>
<dbReference type="CDD" id="cd00009">
    <property type="entry name" value="AAA"/>
    <property type="match status" value="1"/>
</dbReference>
<evidence type="ECO:0000256" key="1">
    <source>
        <dbReference type="ARBA" id="ARBA00022741"/>
    </source>
</evidence>
<evidence type="ECO:0000259" key="7">
    <source>
        <dbReference type="PROSITE" id="PS50045"/>
    </source>
</evidence>
<accession>A0A8J7QA84</accession>
<dbReference type="PROSITE" id="PS00676">
    <property type="entry name" value="SIGMA54_INTERACT_2"/>
    <property type="match status" value="1"/>
</dbReference>
<name>A0A8J7QA84_9BACT</name>
<dbReference type="GO" id="GO:0005524">
    <property type="term" value="F:ATP binding"/>
    <property type="evidence" value="ECO:0007669"/>
    <property type="project" value="UniProtKB-KW"/>
</dbReference>
<dbReference type="Gene3D" id="3.30.450.40">
    <property type="match status" value="1"/>
</dbReference>
<dbReference type="SUPFAM" id="SSF55781">
    <property type="entry name" value="GAF domain-like"/>
    <property type="match status" value="1"/>
</dbReference>
<dbReference type="Pfam" id="PF25601">
    <property type="entry name" value="AAA_lid_14"/>
    <property type="match status" value="1"/>
</dbReference>
<dbReference type="PROSITE" id="PS00688">
    <property type="entry name" value="SIGMA54_INTERACT_3"/>
    <property type="match status" value="1"/>
</dbReference>
<evidence type="ECO:0000256" key="3">
    <source>
        <dbReference type="ARBA" id="ARBA00023015"/>
    </source>
</evidence>
<dbReference type="Gene3D" id="3.40.50.300">
    <property type="entry name" value="P-loop containing nucleotide triphosphate hydrolases"/>
    <property type="match status" value="1"/>
</dbReference>
<comment type="caution">
    <text evidence="8">The sequence shown here is derived from an EMBL/GenBank/DDBJ whole genome shotgun (WGS) entry which is preliminary data.</text>
</comment>
<dbReference type="AlphaFoldDB" id="A0A8J7QA84"/>
<dbReference type="Proteomes" id="UP000664417">
    <property type="component" value="Unassembled WGS sequence"/>
</dbReference>
<evidence type="ECO:0000313" key="8">
    <source>
        <dbReference type="EMBL" id="MBO1322807.1"/>
    </source>
</evidence>
<dbReference type="Gene3D" id="1.10.8.60">
    <property type="match status" value="1"/>
</dbReference>
<gene>
    <name evidence="8" type="ORF">J3U88_30350</name>
</gene>
<dbReference type="InterPro" id="IPR027417">
    <property type="entry name" value="P-loop_NTPase"/>
</dbReference>
<evidence type="ECO:0000256" key="2">
    <source>
        <dbReference type="ARBA" id="ARBA00022840"/>
    </source>
</evidence>
<dbReference type="PROSITE" id="PS51257">
    <property type="entry name" value="PROKAR_LIPOPROTEIN"/>
    <property type="match status" value="1"/>
</dbReference>
<keyword evidence="4" id="KW-0238">DNA-binding</keyword>
<keyword evidence="6" id="KW-0804">Transcription</keyword>
<dbReference type="PANTHER" id="PTHR32071">
    <property type="entry name" value="TRANSCRIPTIONAL REGULATORY PROTEIN"/>
    <property type="match status" value="1"/>
</dbReference>
<evidence type="ECO:0000256" key="6">
    <source>
        <dbReference type="ARBA" id="ARBA00023163"/>
    </source>
</evidence>
<keyword evidence="5" id="KW-0010">Activator</keyword>
<dbReference type="GO" id="GO:0003677">
    <property type="term" value="F:DNA binding"/>
    <property type="evidence" value="ECO:0007669"/>
    <property type="project" value="UniProtKB-KW"/>
</dbReference>
<dbReference type="InterPro" id="IPR002078">
    <property type="entry name" value="Sigma_54_int"/>
</dbReference>